<dbReference type="EMBL" id="MVHT01000108">
    <property type="protein sequence ID" value="ORA95702.1"/>
    <property type="molecule type" value="Genomic_DNA"/>
</dbReference>
<protein>
    <recommendedName>
        <fullName evidence="4">DUF3558 domain-containing protein</fullName>
    </recommendedName>
</protein>
<evidence type="ECO:0000313" key="3">
    <source>
        <dbReference type="Proteomes" id="UP000192739"/>
    </source>
</evidence>
<evidence type="ECO:0000256" key="1">
    <source>
        <dbReference type="SAM" id="SignalP"/>
    </source>
</evidence>
<accession>A0A1X0F1M3</accession>
<feature type="signal peptide" evidence="1">
    <location>
        <begin position="1"/>
        <end position="21"/>
    </location>
</feature>
<organism evidence="2 3">
    <name type="scientific">Mycobacterium intermedium</name>
    <dbReference type="NCBI Taxonomy" id="28445"/>
    <lineage>
        <taxon>Bacteria</taxon>
        <taxon>Bacillati</taxon>
        <taxon>Actinomycetota</taxon>
        <taxon>Actinomycetes</taxon>
        <taxon>Mycobacteriales</taxon>
        <taxon>Mycobacteriaceae</taxon>
        <taxon>Mycobacterium</taxon>
        <taxon>Mycobacterium simiae complex</taxon>
    </lineage>
</organism>
<dbReference type="Proteomes" id="UP000192739">
    <property type="component" value="Unassembled WGS sequence"/>
</dbReference>
<reference evidence="2 3" key="1">
    <citation type="submission" date="2017-02" db="EMBL/GenBank/DDBJ databases">
        <title>The new phylogeny of genus Mycobacterium.</title>
        <authorList>
            <person name="Tortoli E."/>
            <person name="Trovato A."/>
            <person name="Cirillo D.M."/>
        </authorList>
    </citation>
    <scope>NUCLEOTIDE SEQUENCE [LARGE SCALE GENOMIC DNA]</scope>
    <source>
        <strain evidence="2 3">DSM 44049</strain>
    </source>
</reference>
<name>A0A1X0F1M3_MYCIE</name>
<evidence type="ECO:0000313" key="2">
    <source>
        <dbReference type="EMBL" id="ORA95702.1"/>
    </source>
</evidence>
<sequence length="173" mass="18076">MCRARAVVAATLLGTALTSSACGADANGASSDIVHVPANLCALLSADEVSQAIGKPYPVPTRTHDGLGQQDCESVPAEGNTVSFTLFWGNCVDGRQPNMDCRNSVSGTFTRIRQEAATTNAVEQIPNLGEQAFCTPGPYATVTVLKRWYYLTAVADTCAQAQRLAGALPAKLG</sequence>
<proteinExistence type="predicted"/>
<comment type="caution">
    <text evidence="2">The sequence shown here is derived from an EMBL/GenBank/DDBJ whole genome shotgun (WGS) entry which is preliminary data.</text>
</comment>
<keyword evidence="3" id="KW-1185">Reference proteome</keyword>
<gene>
    <name evidence="2" type="ORF">BST27_26425</name>
</gene>
<keyword evidence="1" id="KW-0732">Signal</keyword>
<dbReference type="OrthoDB" id="4733909at2"/>
<dbReference type="PROSITE" id="PS51257">
    <property type="entry name" value="PROKAR_LIPOPROTEIN"/>
    <property type="match status" value="1"/>
</dbReference>
<evidence type="ECO:0008006" key="4">
    <source>
        <dbReference type="Google" id="ProtNLM"/>
    </source>
</evidence>
<dbReference type="RefSeq" id="WP_069417947.1">
    <property type="nucleotide sequence ID" value="NZ_CBCRZH010000104.1"/>
</dbReference>
<dbReference type="AlphaFoldDB" id="A0A1X0F1M3"/>
<feature type="chain" id="PRO_5039032362" description="DUF3558 domain-containing protein" evidence="1">
    <location>
        <begin position="22"/>
        <end position="173"/>
    </location>
</feature>